<reference evidence="1 2" key="1">
    <citation type="journal article" date="2017" name="Front. Microbiol.">
        <title>Strong Genomic and Phenotypic Heterogeneity in the Aeromonas sobria Species Complex.</title>
        <authorList>
            <person name="Gauthier J."/>
            <person name="Vincent A.T."/>
            <person name="Charette S.J."/>
            <person name="Derome N."/>
        </authorList>
    </citation>
    <scope>NUCLEOTIDE SEQUENCE [LARGE SCALE GENOMIC DNA]</scope>
    <source>
        <strain evidence="1 2">JF2635</strain>
    </source>
</reference>
<name>A0A2N3J1U2_AERSO</name>
<evidence type="ECO:0008006" key="3">
    <source>
        <dbReference type="Google" id="ProtNLM"/>
    </source>
</evidence>
<comment type="caution">
    <text evidence="1">The sequence shown here is derived from an EMBL/GenBank/DDBJ whole genome shotgun (WGS) entry which is preliminary data.</text>
</comment>
<evidence type="ECO:0000313" key="1">
    <source>
        <dbReference type="EMBL" id="PKQ79665.1"/>
    </source>
</evidence>
<dbReference type="InterPro" id="IPR009387">
    <property type="entry name" value="HigB-2"/>
</dbReference>
<protein>
    <recommendedName>
        <fullName evidence="3">Addiction module toxin RelE</fullName>
    </recommendedName>
</protein>
<dbReference type="Pfam" id="PF06296">
    <property type="entry name" value="RelE"/>
    <property type="match status" value="1"/>
</dbReference>
<dbReference type="AlphaFoldDB" id="A0A2N3J1U2"/>
<dbReference type="Proteomes" id="UP000233526">
    <property type="component" value="Unassembled WGS sequence"/>
</dbReference>
<dbReference type="EMBL" id="LJZX01000030">
    <property type="protein sequence ID" value="PKQ79665.1"/>
    <property type="molecule type" value="Genomic_DNA"/>
</dbReference>
<proteinExistence type="predicted"/>
<sequence>MHVFVTDDFDDFMRLAGLSDKEIWKAALEVEAGLFEANLGGVLKKRLASRGMSKRDANRSIVAFRAGDSLFFIDGWRKCDVPKTGKEIPDRLLETYRLLGQSFLAANAAQRSIDIKRGLLREVKDE</sequence>
<evidence type="ECO:0000313" key="2">
    <source>
        <dbReference type="Proteomes" id="UP000233526"/>
    </source>
</evidence>
<gene>
    <name evidence="1" type="ORF">AOX56_13890</name>
</gene>
<dbReference type="RefSeq" id="WP_101317212.1">
    <property type="nucleotide sequence ID" value="NZ_CAWNSS010000030.1"/>
</dbReference>
<organism evidence="1 2">
    <name type="scientific">Aeromonas sobria</name>
    <dbReference type="NCBI Taxonomy" id="646"/>
    <lineage>
        <taxon>Bacteria</taxon>
        <taxon>Pseudomonadati</taxon>
        <taxon>Pseudomonadota</taxon>
        <taxon>Gammaproteobacteria</taxon>
        <taxon>Aeromonadales</taxon>
        <taxon>Aeromonadaceae</taxon>
        <taxon>Aeromonas</taxon>
    </lineage>
</organism>
<accession>A0A2N3J1U2</accession>